<dbReference type="Gene3D" id="3.20.20.140">
    <property type="entry name" value="Metal-dependent hydrolases"/>
    <property type="match status" value="1"/>
</dbReference>
<feature type="signal peptide" evidence="1">
    <location>
        <begin position="1"/>
        <end position="19"/>
    </location>
</feature>
<evidence type="ECO:0000313" key="2">
    <source>
        <dbReference type="EMBL" id="PWJ41771.1"/>
    </source>
</evidence>
<dbReference type="Pfam" id="PF12228">
    <property type="entry name" value="DUF3604"/>
    <property type="match status" value="1"/>
</dbReference>
<keyword evidence="1" id="KW-0732">Signal</keyword>
<evidence type="ECO:0000256" key="1">
    <source>
        <dbReference type="SAM" id="SignalP"/>
    </source>
</evidence>
<dbReference type="InterPro" id="IPR022028">
    <property type="entry name" value="DUF3604"/>
</dbReference>
<keyword evidence="3" id="KW-1185">Reference proteome</keyword>
<dbReference type="AlphaFoldDB" id="A0A315Z8E9"/>
<dbReference type="PROSITE" id="PS51257">
    <property type="entry name" value="PROKAR_LIPOPROTEIN"/>
    <property type="match status" value="1"/>
</dbReference>
<evidence type="ECO:0000313" key="3">
    <source>
        <dbReference type="Proteomes" id="UP000245535"/>
    </source>
</evidence>
<dbReference type="EMBL" id="QGDO01000003">
    <property type="protein sequence ID" value="PWJ41771.1"/>
    <property type="molecule type" value="Genomic_DNA"/>
</dbReference>
<dbReference type="RefSeq" id="WP_109618082.1">
    <property type="nucleotide sequence ID" value="NZ_QGDO01000003.1"/>
</dbReference>
<organism evidence="2 3">
    <name type="scientific">Sediminitomix flava</name>
    <dbReference type="NCBI Taxonomy" id="379075"/>
    <lineage>
        <taxon>Bacteria</taxon>
        <taxon>Pseudomonadati</taxon>
        <taxon>Bacteroidota</taxon>
        <taxon>Cytophagia</taxon>
        <taxon>Cytophagales</taxon>
        <taxon>Flammeovirgaceae</taxon>
        <taxon>Sediminitomix</taxon>
    </lineage>
</organism>
<dbReference type="Proteomes" id="UP000245535">
    <property type="component" value="Unassembled WGS sequence"/>
</dbReference>
<sequence length="623" mass="70205">MKNLLTLILAAGTFLSCTAQDAKQEEVREYSPYIGDFDPGPLPENYDKPLFGDTHFHTSWSTDAGMLGINVGPDVAYRAARGEEVTSQSGYKFKLIRPLDFVLLSDHSENLGLADFIRNEDPLLKKSETGRRWIEMVKNGQGYDVYLEWARNINTDQINVPEMVENIWGKVIDNAEKYYEPGKFTTFIGYEFTSAPNSNNLHRNLIFRDGAEEALQYFPYSAFDSGNPEDMWKFLEEYEETTGGRVLAIPHNPNFSNGLMFDDKTYEGHELTREWVETRSRFETIVEVSQMKGDSEAHPMISPDDQFADFVTMSRGNMMGSVEKTEEMLYKEYARYAYLEGLKIEHKLGINPYKFGMIGSTDAHGGISSQRNENYFGKGAFMEPSPGRADGIMVKGIKEELSIFRGENGAGGLCAVWAKENTRESIFDAMERKEVYATSGTRMSVRVFGGYDFSESDLDNLVDNGYAKGVPMGGDLEANNGQKPGFMIRAQKDPDGANLDRVQVIKGWIDADGNTFEKVFDAAVSDNRVINNTGVCETNVGSTIDYDNATYTNDIGAEELTTYWEDPEFDASQNAFYYVRVLEIPTPRWTLYDKVQFGAEVGEGIKLETQERAYASPIWYNAK</sequence>
<reference evidence="2 3" key="1">
    <citation type="submission" date="2018-03" db="EMBL/GenBank/DDBJ databases">
        <title>Genomic Encyclopedia of Archaeal and Bacterial Type Strains, Phase II (KMG-II): from individual species to whole genera.</title>
        <authorList>
            <person name="Goeker M."/>
        </authorList>
    </citation>
    <scope>NUCLEOTIDE SEQUENCE [LARGE SCALE GENOMIC DNA]</scope>
    <source>
        <strain evidence="2 3">DSM 28229</strain>
    </source>
</reference>
<accession>A0A315Z8E9</accession>
<name>A0A315Z8E9_SEDFL</name>
<proteinExistence type="predicted"/>
<gene>
    <name evidence="2" type="ORF">BC781_10321</name>
</gene>
<dbReference type="OrthoDB" id="543560at2"/>
<comment type="caution">
    <text evidence="2">The sequence shown here is derived from an EMBL/GenBank/DDBJ whole genome shotgun (WGS) entry which is preliminary data.</text>
</comment>
<protein>
    <submittedName>
        <fullName evidence="2">Uncharacterized protein DUF3604</fullName>
    </submittedName>
</protein>
<feature type="chain" id="PRO_5016347281" evidence="1">
    <location>
        <begin position="20"/>
        <end position="623"/>
    </location>
</feature>